<dbReference type="Pfam" id="PF02449">
    <property type="entry name" value="Glyco_hydro_42"/>
    <property type="match status" value="1"/>
</dbReference>
<keyword evidence="4" id="KW-1133">Transmembrane helix</keyword>
<proteinExistence type="predicted"/>
<evidence type="ECO:0000259" key="5">
    <source>
        <dbReference type="Pfam" id="PF02449"/>
    </source>
</evidence>
<evidence type="ECO:0000313" key="6">
    <source>
        <dbReference type="EMBL" id="GLC61745.1"/>
    </source>
</evidence>
<protein>
    <recommendedName>
        <fullName evidence="5">Glycoside hydrolase family 42 N-terminal domain-containing protein</fullName>
    </recommendedName>
</protein>
<evidence type="ECO:0000313" key="7">
    <source>
        <dbReference type="Proteomes" id="UP001165080"/>
    </source>
</evidence>
<dbReference type="PANTHER" id="PTHR36447">
    <property type="entry name" value="BETA-GALACTOSIDASE GANA"/>
    <property type="match status" value="1"/>
</dbReference>
<gene>
    <name evidence="6" type="primary">PLEST012162</name>
    <name evidence="6" type="ORF">PLESTB_001798400</name>
</gene>
<keyword evidence="7" id="KW-1185">Reference proteome</keyword>
<dbReference type="InterPro" id="IPR003476">
    <property type="entry name" value="Glyco_hydro_42"/>
</dbReference>
<dbReference type="SUPFAM" id="SSF51445">
    <property type="entry name" value="(Trans)glycosidases"/>
    <property type="match status" value="1"/>
</dbReference>
<dbReference type="InterPro" id="IPR017853">
    <property type="entry name" value="GH"/>
</dbReference>
<keyword evidence="2" id="KW-0326">Glycosidase</keyword>
<keyword evidence="1" id="KW-0378">Hydrolase</keyword>
<dbReference type="GO" id="GO:0005975">
    <property type="term" value="P:carbohydrate metabolic process"/>
    <property type="evidence" value="ECO:0007669"/>
    <property type="project" value="InterPro"/>
</dbReference>
<dbReference type="GO" id="GO:0009341">
    <property type="term" value="C:beta-galactosidase complex"/>
    <property type="evidence" value="ECO:0007669"/>
    <property type="project" value="InterPro"/>
</dbReference>
<evidence type="ECO:0000256" key="2">
    <source>
        <dbReference type="ARBA" id="ARBA00023295"/>
    </source>
</evidence>
<keyword evidence="4" id="KW-0472">Membrane</keyword>
<dbReference type="Proteomes" id="UP001165080">
    <property type="component" value="Unassembled WGS sequence"/>
</dbReference>
<name>A0A9W6C1H1_9CHLO</name>
<feature type="region of interest" description="Disordered" evidence="3">
    <location>
        <begin position="461"/>
        <end position="482"/>
    </location>
</feature>
<evidence type="ECO:0000256" key="3">
    <source>
        <dbReference type="SAM" id="MobiDB-lite"/>
    </source>
</evidence>
<dbReference type="AlphaFoldDB" id="A0A9W6C1H1"/>
<evidence type="ECO:0000256" key="1">
    <source>
        <dbReference type="ARBA" id="ARBA00022801"/>
    </source>
</evidence>
<keyword evidence="4" id="KW-0812">Transmembrane</keyword>
<feature type="compositionally biased region" description="Low complexity" evidence="3">
    <location>
        <begin position="461"/>
        <end position="481"/>
    </location>
</feature>
<sequence length="606" mass="65363">MPLLTLAAKRRGAGRGICQSPILIVGISVIATAVLLLLFAQLHLSPSYQLSGLQERLGIAELASLWRSGSGNKRDAPIERFAALFHPELVERFKLNQGSEAALVNDLVRTLKDMEAAGVTTVVFSSPWEFLQPNEDKDLQYEYLDLLASSACKNTKLKVAFILDMVRAPAWVFARWPDARAADSHNRHYPLLSWFHTDANRLALKVLGQVAAHLVGYHSRAQGQGGACVTSLQPAFNNEYEAKYTQEHDCYQDYSAPALVAFRRWLQSRHPQLDDLNLRWSTGFSGWNVVVPPVLEAGAMSGADLTPRYWDFLKFREVYGATVLNRACAVVQASGALCFHHVPELFTVLVAVYGSTMFKHVAASRHTDFLVLDASFATPYGSPVSPSKLRLSVAAAKSYGKPVHLSTSVESSVGYDHLSSAFRTALRAGAAGVGVTNWTPHIPFNASLAAALAGGGGGGEAAAAGSDGASAPSPAAPADSGCPEGAVSERVGLFLHLDSCAAWHGLQWSSDSKDPLHDFVQAAAAQLSFECAPSLSMYLELDRLAAALPSLDRVLFVEPLVVWGAKEFETYTQVKAAVLLKRHEVLQFPGLEGTTVGPKLTVLEDL</sequence>
<accession>A0A9W6C1H1</accession>
<reference evidence="6 7" key="1">
    <citation type="journal article" date="2023" name="Commun. Biol.">
        <title>Reorganization of the ancestral sex-determining regions during the evolution of trioecy in Pleodorina starrii.</title>
        <authorList>
            <person name="Takahashi K."/>
            <person name="Suzuki S."/>
            <person name="Kawai-Toyooka H."/>
            <person name="Yamamoto K."/>
            <person name="Hamaji T."/>
            <person name="Ootsuki R."/>
            <person name="Yamaguchi H."/>
            <person name="Kawachi M."/>
            <person name="Higashiyama T."/>
            <person name="Nozaki H."/>
        </authorList>
    </citation>
    <scope>NUCLEOTIDE SEQUENCE [LARGE SCALE GENOMIC DNA]</scope>
    <source>
        <strain evidence="6 7">NIES-4479</strain>
    </source>
</reference>
<feature type="domain" description="Glycoside hydrolase family 42 N-terminal" evidence="5">
    <location>
        <begin position="109"/>
        <end position="297"/>
    </location>
</feature>
<dbReference type="GO" id="GO:0004565">
    <property type="term" value="F:beta-galactosidase activity"/>
    <property type="evidence" value="ECO:0007669"/>
    <property type="project" value="InterPro"/>
</dbReference>
<dbReference type="PANTHER" id="PTHR36447:SF1">
    <property type="entry name" value="BETA-GALACTOSIDASE GANA"/>
    <property type="match status" value="1"/>
</dbReference>
<comment type="caution">
    <text evidence="6">The sequence shown here is derived from an EMBL/GenBank/DDBJ whole genome shotgun (WGS) entry which is preliminary data.</text>
</comment>
<organism evidence="6 7">
    <name type="scientific">Pleodorina starrii</name>
    <dbReference type="NCBI Taxonomy" id="330485"/>
    <lineage>
        <taxon>Eukaryota</taxon>
        <taxon>Viridiplantae</taxon>
        <taxon>Chlorophyta</taxon>
        <taxon>core chlorophytes</taxon>
        <taxon>Chlorophyceae</taxon>
        <taxon>CS clade</taxon>
        <taxon>Chlamydomonadales</taxon>
        <taxon>Volvocaceae</taxon>
        <taxon>Pleodorina</taxon>
    </lineage>
</organism>
<dbReference type="EMBL" id="BRXU01000051">
    <property type="protein sequence ID" value="GLC61745.1"/>
    <property type="molecule type" value="Genomic_DNA"/>
</dbReference>
<dbReference type="Gene3D" id="3.20.20.80">
    <property type="entry name" value="Glycosidases"/>
    <property type="match status" value="1"/>
</dbReference>
<evidence type="ECO:0000256" key="4">
    <source>
        <dbReference type="SAM" id="Phobius"/>
    </source>
</evidence>
<feature type="transmembrane region" description="Helical" evidence="4">
    <location>
        <begin position="21"/>
        <end position="44"/>
    </location>
</feature>
<dbReference type="InterPro" id="IPR013529">
    <property type="entry name" value="Glyco_hydro_42_N"/>
</dbReference>